<dbReference type="EMBL" id="FMYO01000009">
    <property type="protein sequence ID" value="SDC60087.1"/>
    <property type="molecule type" value="Genomic_DNA"/>
</dbReference>
<proteinExistence type="predicted"/>
<dbReference type="RefSeq" id="WP_092820274.1">
    <property type="nucleotide sequence ID" value="NZ_BAABKJ010000014.1"/>
</dbReference>
<dbReference type="SUPFAM" id="SSF53756">
    <property type="entry name" value="UDP-Glycosyltransferase/glycogen phosphorylase"/>
    <property type="match status" value="1"/>
</dbReference>
<reference evidence="2" key="1">
    <citation type="submission" date="2016-09" db="EMBL/GenBank/DDBJ databases">
        <authorList>
            <person name="Varghese N."/>
            <person name="Submissions S."/>
        </authorList>
    </citation>
    <scope>NUCLEOTIDE SEQUENCE [LARGE SCALE GENOMIC DNA]</scope>
    <source>
        <strain evidence="2">ANC 4667</strain>
    </source>
</reference>
<dbReference type="GO" id="GO:0016740">
    <property type="term" value="F:transferase activity"/>
    <property type="evidence" value="ECO:0007669"/>
    <property type="project" value="UniProtKB-KW"/>
</dbReference>
<dbReference type="PANTHER" id="PTHR12526">
    <property type="entry name" value="GLYCOSYLTRANSFERASE"/>
    <property type="match status" value="1"/>
</dbReference>
<name>A0A1G6MY15_9GAMM</name>
<dbReference type="Gene3D" id="3.40.50.2000">
    <property type="entry name" value="Glycogen Phosphorylase B"/>
    <property type="match status" value="1"/>
</dbReference>
<protein>
    <submittedName>
        <fullName evidence="1">Glycosyl transferases group 1</fullName>
    </submittedName>
</protein>
<dbReference type="OrthoDB" id="9790710at2"/>
<dbReference type="AlphaFoldDB" id="A0A1G6MY15"/>
<dbReference type="CDD" id="cd03801">
    <property type="entry name" value="GT4_PimA-like"/>
    <property type="match status" value="1"/>
</dbReference>
<dbReference type="PROSITE" id="PS51257">
    <property type="entry name" value="PROKAR_LIPOPROTEIN"/>
    <property type="match status" value="1"/>
</dbReference>
<dbReference type="Proteomes" id="UP000243468">
    <property type="component" value="Unassembled WGS sequence"/>
</dbReference>
<dbReference type="Pfam" id="PF13692">
    <property type="entry name" value="Glyco_trans_1_4"/>
    <property type="match status" value="1"/>
</dbReference>
<sequence>MQIRICFVYPWATFGGCERVLINRALAFRQYFPEILIDFYFMHDAGGGQAFRLALKKYGLEDTTSIVTSLDRNYDLVSLIDCPQAIELCENRSQRYIVECHTGYQDNREYLQKLSSSCEQVVVPSLSFKTLIENEFLSLPTSVSLLRNFVPWGIDSFELSQKISLPAWKRKPILFFGRLDRLKDPLSILDAFQILESRRKGEFMLLICGPKNPEINIEKELLMRSLDSISLVLPPVSFTSSRALLNAVADSGGIFVSPSQSESFGLSAAEAISSIIPVALSDIKAHVDLVSGHESMLTYPLGDTEKFAKCIENLFDHYDVARKAVTSVRNSFSTEIFLEDWKKLMKKLGITI</sequence>
<evidence type="ECO:0000313" key="2">
    <source>
        <dbReference type="Proteomes" id="UP000243468"/>
    </source>
</evidence>
<gene>
    <name evidence="1" type="ORF">SAMN05421732_10925</name>
</gene>
<accession>A0A1G6MY15</accession>
<organism evidence="1 2">
    <name type="scientific">Acinetobacter kookii</name>
    <dbReference type="NCBI Taxonomy" id="1226327"/>
    <lineage>
        <taxon>Bacteria</taxon>
        <taxon>Pseudomonadati</taxon>
        <taxon>Pseudomonadota</taxon>
        <taxon>Gammaproteobacteria</taxon>
        <taxon>Moraxellales</taxon>
        <taxon>Moraxellaceae</taxon>
        <taxon>Acinetobacter</taxon>
    </lineage>
</organism>
<keyword evidence="1" id="KW-0808">Transferase</keyword>
<evidence type="ECO:0000313" key="1">
    <source>
        <dbReference type="EMBL" id="SDC60087.1"/>
    </source>
</evidence>
<keyword evidence="2" id="KW-1185">Reference proteome</keyword>
<dbReference type="STRING" id="1226327.SAMN05421732_10925"/>